<dbReference type="SUPFAM" id="SSF102114">
    <property type="entry name" value="Radical SAM enzymes"/>
    <property type="match status" value="1"/>
</dbReference>
<dbReference type="SFLD" id="SFLDG01072">
    <property type="entry name" value="dehydrogenase_like"/>
    <property type="match status" value="1"/>
</dbReference>
<feature type="domain" description="Radical SAM core" evidence="6">
    <location>
        <begin position="38"/>
        <end position="278"/>
    </location>
</feature>
<evidence type="ECO:0000256" key="2">
    <source>
        <dbReference type="ARBA" id="ARBA00022723"/>
    </source>
</evidence>
<dbReference type="SFLD" id="SFLDS00029">
    <property type="entry name" value="Radical_SAM"/>
    <property type="match status" value="1"/>
</dbReference>
<dbReference type="EMBL" id="QTTT01000001">
    <property type="protein sequence ID" value="REE95487.1"/>
    <property type="molecule type" value="Genomic_DNA"/>
</dbReference>
<reference evidence="7 8" key="1">
    <citation type="submission" date="2018-08" db="EMBL/GenBank/DDBJ databases">
        <title>Sequencing the genomes of 1000 actinobacteria strains.</title>
        <authorList>
            <person name="Klenk H.-P."/>
        </authorList>
    </citation>
    <scope>NUCLEOTIDE SEQUENCE [LARGE SCALE GENOMIC DNA]</scope>
    <source>
        <strain evidence="7 8">DSM 43927</strain>
    </source>
</reference>
<dbReference type="Gene3D" id="3.20.20.70">
    <property type="entry name" value="Aldolase class I"/>
    <property type="match status" value="1"/>
</dbReference>
<evidence type="ECO:0000259" key="6">
    <source>
        <dbReference type="PROSITE" id="PS51918"/>
    </source>
</evidence>
<keyword evidence="3" id="KW-0408">Iron</keyword>
<dbReference type="InterPro" id="IPR023867">
    <property type="entry name" value="Sulphatase_maturase_rSAM"/>
</dbReference>
<feature type="compositionally biased region" description="Basic and acidic residues" evidence="5">
    <location>
        <begin position="15"/>
        <end position="24"/>
    </location>
</feature>
<dbReference type="GO" id="GO:0016491">
    <property type="term" value="F:oxidoreductase activity"/>
    <property type="evidence" value="ECO:0007669"/>
    <property type="project" value="InterPro"/>
</dbReference>
<dbReference type="InterPro" id="IPR026335">
    <property type="entry name" value="rSAM_SPASM_FxsB"/>
</dbReference>
<keyword evidence="4" id="KW-0411">Iron-sulfur</keyword>
<sequence length="415" mass="45417">MSPRSVSTTAVAPPDRPRGEWPGRGIDLDRLRDVGWRPAPFREFVLKLHSRCNLACDHCYVYESADQSWRARPTAMSAAVIDATAARIAEHARAHGLTEVGVVLHGGEPLLAGPRTIESVARGLRAVAPAGCRVDISVQTNGVLLTEPMLRLLARHDIGVSVSLDGDRAAHDRHRRHADGRGSHTRVMRGLSLLSGPYRRLYRGLLCTVDLANDPVETYEALLETAPPKVDLLLPHGSWGSPPPGLDPGRGDATPYADWLAAVFDRWYRAPRRETGIRFLEEIINLILGGRSRSESIGLSPVALVVVDTDGTLQQVDTLKTSFAGAPETGLTVTEHPFDDALGHPGVVARQIGLSALPVTCLRCPVRDVCGGGYYVHRYRPGDGYRNPSVYCRDLRRLIEHISHEIRRDLARLTG</sequence>
<evidence type="ECO:0000256" key="1">
    <source>
        <dbReference type="ARBA" id="ARBA00022691"/>
    </source>
</evidence>
<dbReference type="SFLD" id="SFLDG01067">
    <property type="entry name" value="SPASM/twitch_domain_containing"/>
    <property type="match status" value="1"/>
</dbReference>
<name>A0A3D9SIG7_9ACTN</name>
<keyword evidence="1" id="KW-0949">S-adenosyl-L-methionine</keyword>
<protein>
    <recommendedName>
        <fullName evidence="6">Radical SAM core domain-containing protein</fullName>
    </recommendedName>
</protein>
<proteinExistence type="predicted"/>
<dbReference type="InterPro" id="IPR013785">
    <property type="entry name" value="Aldolase_TIM"/>
</dbReference>
<dbReference type="Proteomes" id="UP000256661">
    <property type="component" value="Unassembled WGS sequence"/>
</dbReference>
<dbReference type="Pfam" id="PF04055">
    <property type="entry name" value="Radical_SAM"/>
    <property type="match status" value="1"/>
</dbReference>
<feature type="region of interest" description="Disordered" evidence="5">
    <location>
        <begin position="1"/>
        <end position="24"/>
    </location>
</feature>
<gene>
    <name evidence="7" type="ORF">DFJ69_0877</name>
</gene>
<dbReference type="OrthoDB" id="9782387at2"/>
<organism evidence="7 8">
    <name type="scientific">Thermomonospora umbrina</name>
    <dbReference type="NCBI Taxonomy" id="111806"/>
    <lineage>
        <taxon>Bacteria</taxon>
        <taxon>Bacillati</taxon>
        <taxon>Actinomycetota</taxon>
        <taxon>Actinomycetes</taxon>
        <taxon>Streptosporangiales</taxon>
        <taxon>Thermomonosporaceae</taxon>
        <taxon>Thermomonospora</taxon>
    </lineage>
</organism>
<dbReference type="PANTHER" id="PTHR43273">
    <property type="entry name" value="ANAEROBIC SULFATASE-MATURATING ENZYME HOMOLOG ASLB-RELATED"/>
    <property type="match status" value="1"/>
</dbReference>
<dbReference type="SFLD" id="SFLDG01386">
    <property type="entry name" value="main_SPASM_domain-containing"/>
    <property type="match status" value="1"/>
</dbReference>
<dbReference type="RefSeq" id="WP_116021279.1">
    <property type="nucleotide sequence ID" value="NZ_QTTT01000001.1"/>
</dbReference>
<evidence type="ECO:0000313" key="7">
    <source>
        <dbReference type="EMBL" id="REE95487.1"/>
    </source>
</evidence>
<dbReference type="InterPro" id="IPR007197">
    <property type="entry name" value="rSAM"/>
</dbReference>
<dbReference type="InterPro" id="IPR058240">
    <property type="entry name" value="rSAM_sf"/>
</dbReference>
<dbReference type="NCBIfam" id="TIGR04269">
    <property type="entry name" value="SAM_SPASM_FxsB"/>
    <property type="match status" value="1"/>
</dbReference>
<comment type="caution">
    <text evidence="7">The sequence shown here is derived from an EMBL/GenBank/DDBJ whole genome shotgun (WGS) entry which is preliminary data.</text>
</comment>
<keyword evidence="8" id="KW-1185">Reference proteome</keyword>
<evidence type="ECO:0000256" key="4">
    <source>
        <dbReference type="ARBA" id="ARBA00023014"/>
    </source>
</evidence>
<evidence type="ECO:0000256" key="3">
    <source>
        <dbReference type="ARBA" id="ARBA00023004"/>
    </source>
</evidence>
<dbReference type="PANTHER" id="PTHR43273:SF8">
    <property type="entry name" value="RADICAL SAM DOMAIN PROTEIN"/>
    <property type="match status" value="1"/>
</dbReference>
<evidence type="ECO:0000313" key="8">
    <source>
        <dbReference type="Proteomes" id="UP000256661"/>
    </source>
</evidence>
<dbReference type="PROSITE" id="PS51918">
    <property type="entry name" value="RADICAL_SAM"/>
    <property type="match status" value="1"/>
</dbReference>
<evidence type="ECO:0000256" key="5">
    <source>
        <dbReference type="SAM" id="MobiDB-lite"/>
    </source>
</evidence>
<accession>A0A3D9SIG7</accession>
<keyword evidence="2" id="KW-0479">Metal-binding</keyword>
<dbReference type="GO" id="GO:0051536">
    <property type="term" value="F:iron-sulfur cluster binding"/>
    <property type="evidence" value="ECO:0007669"/>
    <property type="project" value="UniProtKB-KW"/>
</dbReference>
<dbReference type="CDD" id="cd01335">
    <property type="entry name" value="Radical_SAM"/>
    <property type="match status" value="1"/>
</dbReference>
<dbReference type="AlphaFoldDB" id="A0A3D9SIG7"/>
<dbReference type="GO" id="GO:0046872">
    <property type="term" value="F:metal ion binding"/>
    <property type="evidence" value="ECO:0007669"/>
    <property type="project" value="UniProtKB-KW"/>
</dbReference>
<feature type="compositionally biased region" description="Polar residues" evidence="5">
    <location>
        <begin position="1"/>
        <end position="10"/>
    </location>
</feature>